<dbReference type="Gene3D" id="3.60.10.10">
    <property type="entry name" value="Endonuclease/exonuclease/phosphatase"/>
    <property type="match status" value="1"/>
</dbReference>
<keyword evidence="2" id="KW-1185">Reference proteome</keyword>
<dbReference type="InterPro" id="IPR036691">
    <property type="entry name" value="Endo/exonu/phosph_ase_sf"/>
</dbReference>
<reference evidence="1" key="1">
    <citation type="submission" date="2017-07" db="EMBL/GenBank/DDBJ databases">
        <title>Taro Niue Genome Assembly and Annotation.</title>
        <authorList>
            <person name="Atibalentja N."/>
            <person name="Keating K."/>
            <person name="Fields C.J."/>
        </authorList>
    </citation>
    <scope>NUCLEOTIDE SEQUENCE</scope>
    <source>
        <strain evidence="1">Niue_2</strain>
        <tissue evidence="1">Leaf</tissue>
    </source>
</reference>
<dbReference type="Proteomes" id="UP000652761">
    <property type="component" value="Unassembled WGS sequence"/>
</dbReference>
<accession>A0A843WZ14</accession>
<evidence type="ECO:0000313" key="2">
    <source>
        <dbReference type="Proteomes" id="UP000652761"/>
    </source>
</evidence>
<organism evidence="1 2">
    <name type="scientific">Colocasia esculenta</name>
    <name type="common">Wild taro</name>
    <name type="synonym">Arum esculentum</name>
    <dbReference type="NCBI Taxonomy" id="4460"/>
    <lineage>
        <taxon>Eukaryota</taxon>
        <taxon>Viridiplantae</taxon>
        <taxon>Streptophyta</taxon>
        <taxon>Embryophyta</taxon>
        <taxon>Tracheophyta</taxon>
        <taxon>Spermatophyta</taxon>
        <taxon>Magnoliopsida</taxon>
        <taxon>Liliopsida</taxon>
        <taxon>Araceae</taxon>
        <taxon>Aroideae</taxon>
        <taxon>Colocasieae</taxon>
        <taxon>Colocasia</taxon>
    </lineage>
</organism>
<evidence type="ECO:0000313" key="1">
    <source>
        <dbReference type="EMBL" id="MQM09785.1"/>
    </source>
</evidence>
<dbReference type="AlphaFoldDB" id="A0A843WZ14"/>
<proteinExistence type="predicted"/>
<name>A0A843WZ14_COLES</name>
<dbReference type="PANTHER" id="PTHR33710:SF71">
    <property type="entry name" value="ENDONUCLEASE_EXONUCLEASE_PHOSPHATASE DOMAIN-CONTAINING PROTEIN"/>
    <property type="match status" value="1"/>
</dbReference>
<dbReference type="PANTHER" id="PTHR33710">
    <property type="entry name" value="BNAC02G09200D PROTEIN"/>
    <property type="match status" value="1"/>
</dbReference>
<gene>
    <name evidence="1" type="ORF">Taro_042658</name>
</gene>
<dbReference type="EMBL" id="NMUH01004470">
    <property type="protein sequence ID" value="MQM09785.1"/>
    <property type="molecule type" value="Genomic_DNA"/>
</dbReference>
<dbReference type="OrthoDB" id="685351at2759"/>
<sequence>MVLVGGELGLQEEAEVNGSVFGRVTVGNSLVYGPQTREEKHQLWEELIQFHSSSSRPWCVGGDVNVVATEAALVDFSVSQGAYTWSNMRADAICSRLDKYLVFIDWEDLFPQAQVLGLAKSTLDNKPILLKTLRENGRSIDFKFEQGWLRDPDFLESISSSSAMGTLVKKLKHTVYCLMGEEDRVARNSLKSQFDEVLVREEIYSRVETEESSLDHLFMSSSYSQRLWRDTARRTGPSITLWGDVAFLLWDWRRQRHLKADREYHQGHVKAEVLSPILSECERLTSSNWSKFYPLSAQQLSALNEAQAREGKPAISPATFLDMNSINLVADPFKVWEERYKVYVALHQALRANHNHYPVTMDQFLSYLHLKRMAPTIGPSYSVSFGAFKNLFEEQEVQAWETISHFASLFIQGVAPFGCEGRPGGIQGVVPFECEGRPTELGVVASLGGLSFGYKSSQRSLSLLLTTHSAIAASATRPTPSSHDDEPLAEGSRVIWGPVWKLLEAIWSRGSLAMALAKLVESGDLLLRRRHGSGELAQPAGAGTVEGAANAHVYRAVDAGAEEAADEARICCGWSCEVAREAARAQLEVDLMARAKLAI</sequence>
<dbReference type="SUPFAM" id="SSF56219">
    <property type="entry name" value="DNase I-like"/>
    <property type="match status" value="1"/>
</dbReference>
<comment type="caution">
    <text evidence="1">The sequence shown here is derived from an EMBL/GenBank/DDBJ whole genome shotgun (WGS) entry which is preliminary data.</text>
</comment>
<protein>
    <submittedName>
        <fullName evidence="1">Uncharacterized protein</fullName>
    </submittedName>
</protein>